<dbReference type="CDD" id="cd00876">
    <property type="entry name" value="Ras"/>
    <property type="match status" value="1"/>
</dbReference>
<feature type="region of interest" description="Disordered" evidence="3">
    <location>
        <begin position="220"/>
        <end position="241"/>
    </location>
</feature>
<dbReference type="SMART" id="SM00173">
    <property type="entry name" value="RAS"/>
    <property type="match status" value="1"/>
</dbReference>
<dbReference type="EMBL" id="MDYQ01000353">
    <property type="protein sequence ID" value="PRP76054.1"/>
    <property type="molecule type" value="Genomic_DNA"/>
</dbReference>
<dbReference type="InterPro" id="IPR005225">
    <property type="entry name" value="Small_GTP-bd"/>
</dbReference>
<dbReference type="SMART" id="SM00174">
    <property type="entry name" value="RHO"/>
    <property type="match status" value="1"/>
</dbReference>
<evidence type="ECO:0000256" key="3">
    <source>
        <dbReference type="SAM" id="MobiDB-lite"/>
    </source>
</evidence>
<organism evidence="4 5">
    <name type="scientific">Planoprotostelium fungivorum</name>
    <dbReference type="NCBI Taxonomy" id="1890364"/>
    <lineage>
        <taxon>Eukaryota</taxon>
        <taxon>Amoebozoa</taxon>
        <taxon>Evosea</taxon>
        <taxon>Variosea</taxon>
        <taxon>Cavosteliida</taxon>
        <taxon>Cavosteliaceae</taxon>
        <taxon>Planoprotostelium</taxon>
    </lineage>
</organism>
<dbReference type="InterPro" id="IPR001806">
    <property type="entry name" value="Small_GTPase"/>
</dbReference>
<protein>
    <submittedName>
        <fullName evidence="4">Uncharacterized protein</fullName>
    </submittedName>
</protein>
<dbReference type="InterPro" id="IPR027417">
    <property type="entry name" value="P-loop_NTPase"/>
</dbReference>
<evidence type="ECO:0000313" key="4">
    <source>
        <dbReference type="EMBL" id="PRP76054.1"/>
    </source>
</evidence>
<sequence>MSRHSIVIVGEGGVGKSCLTLQFVHGKFAESYDPTVEDSYRKQVTVDKKQAMLDICDTAGQEMYAAYQDQYYKSGNGFIIVYNVTDRMTFERIKSYRDRIIRAKNSEEIDAKTKKAMGLEPDQDIIPPMVVVGNKIDLDNSRQVSTQEGQNMSKELGIPFFEASAKTNVNVTESFIELVRQIRKTGGVLWVVLVKVLFSVLFEEHRTHCDPKIEHLEEQHVYSSEETTRLTPAPSEQHDHS</sequence>
<keyword evidence="5" id="KW-1185">Reference proteome</keyword>
<accession>A0A2P6MWF6</accession>
<dbReference type="NCBIfam" id="TIGR00231">
    <property type="entry name" value="small_GTP"/>
    <property type="match status" value="1"/>
</dbReference>
<evidence type="ECO:0000256" key="1">
    <source>
        <dbReference type="ARBA" id="ARBA00022741"/>
    </source>
</evidence>
<evidence type="ECO:0000256" key="2">
    <source>
        <dbReference type="ARBA" id="ARBA00023134"/>
    </source>
</evidence>
<dbReference type="GO" id="GO:0003924">
    <property type="term" value="F:GTPase activity"/>
    <property type="evidence" value="ECO:0007669"/>
    <property type="project" value="InterPro"/>
</dbReference>
<dbReference type="OrthoDB" id="25818at2759"/>
<dbReference type="SMART" id="SM00175">
    <property type="entry name" value="RAB"/>
    <property type="match status" value="1"/>
</dbReference>
<reference evidence="4 5" key="1">
    <citation type="journal article" date="2018" name="Genome Biol. Evol.">
        <title>Multiple Roots of Fruiting Body Formation in Amoebozoa.</title>
        <authorList>
            <person name="Hillmann F."/>
            <person name="Forbes G."/>
            <person name="Novohradska S."/>
            <person name="Ferling I."/>
            <person name="Riege K."/>
            <person name="Groth M."/>
            <person name="Westermann M."/>
            <person name="Marz M."/>
            <person name="Spaller T."/>
            <person name="Winckler T."/>
            <person name="Schaap P."/>
            <person name="Glockner G."/>
        </authorList>
    </citation>
    <scope>NUCLEOTIDE SEQUENCE [LARGE SCALE GENOMIC DNA]</scope>
    <source>
        <strain evidence="4 5">Jena</strain>
    </source>
</reference>
<dbReference type="Gene3D" id="3.40.50.300">
    <property type="entry name" value="P-loop containing nucleotide triphosphate hydrolases"/>
    <property type="match status" value="1"/>
</dbReference>
<dbReference type="Pfam" id="PF00071">
    <property type="entry name" value="Ras"/>
    <property type="match status" value="1"/>
</dbReference>
<dbReference type="PROSITE" id="PS51421">
    <property type="entry name" value="RAS"/>
    <property type="match status" value="1"/>
</dbReference>
<dbReference type="SUPFAM" id="SSF52540">
    <property type="entry name" value="P-loop containing nucleoside triphosphate hydrolases"/>
    <property type="match status" value="1"/>
</dbReference>
<keyword evidence="1" id="KW-0547">Nucleotide-binding</keyword>
<name>A0A2P6MWF6_9EUKA</name>
<dbReference type="GO" id="GO:0007165">
    <property type="term" value="P:signal transduction"/>
    <property type="evidence" value="ECO:0007669"/>
    <property type="project" value="InterPro"/>
</dbReference>
<dbReference type="InParanoid" id="A0A2P6MWF6"/>
<dbReference type="PRINTS" id="PR00449">
    <property type="entry name" value="RASTRNSFRMNG"/>
</dbReference>
<dbReference type="FunFam" id="3.40.50.300:FF:001423">
    <property type="entry name" value="Ras family GTPase"/>
    <property type="match status" value="1"/>
</dbReference>
<dbReference type="GO" id="GO:0016020">
    <property type="term" value="C:membrane"/>
    <property type="evidence" value="ECO:0007669"/>
    <property type="project" value="InterPro"/>
</dbReference>
<dbReference type="Proteomes" id="UP000241769">
    <property type="component" value="Unassembled WGS sequence"/>
</dbReference>
<comment type="caution">
    <text evidence="4">The sequence shown here is derived from an EMBL/GenBank/DDBJ whole genome shotgun (WGS) entry which is preliminary data.</text>
</comment>
<dbReference type="PROSITE" id="PS51419">
    <property type="entry name" value="RAB"/>
    <property type="match status" value="1"/>
</dbReference>
<dbReference type="SMART" id="SM00176">
    <property type="entry name" value="RAN"/>
    <property type="match status" value="1"/>
</dbReference>
<keyword evidence="2" id="KW-0342">GTP-binding</keyword>
<dbReference type="STRING" id="1890364.A0A2P6MWF6"/>
<dbReference type="AlphaFoldDB" id="A0A2P6MWF6"/>
<proteinExistence type="predicted"/>
<gene>
    <name evidence="4" type="ORF">PROFUN_01770</name>
</gene>
<dbReference type="InterPro" id="IPR020849">
    <property type="entry name" value="Small_GTPase_Ras-type"/>
</dbReference>
<dbReference type="PROSITE" id="PS51420">
    <property type="entry name" value="RHO"/>
    <property type="match status" value="1"/>
</dbReference>
<dbReference type="GO" id="GO:0005525">
    <property type="term" value="F:GTP binding"/>
    <property type="evidence" value="ECO:0007669"/>
    <property type="project" value="UniProtKB-KW"/>
</dbReference>
<dbReference type="PANTHER" id="PTHR24070">
    <property type="entry name" value="RAS, DI-RAS, AND RHEB FAMILY MEMBERS OF SMALL GTPASE SUPERFAMILY"/>
    <property type="match status" value="1"/>
</dbReference>
<evidence type="ECO:0000313" key="5">
    <source>
        <dbReference type="Proteomes" id="UP000241769"/>
    </source>
</evidence>